<dbReference type="PROSITE" id="PS00108">
    <property type="entry name" value="PROTEIN_KINASE_ST"/>
    <property type="match status" value="1"/>
</dbReference>
<evidence type="ECO:0000256" key="16">
    <source>
        <dbReference type="SAM" id="SignalP"/>
    </source>
</evidence>
<feature type="domain" description="Protein kinase" evidence="17">
    <location>
        <begin position="600"/>
        <end position="878"/>
    </location>
</feature>
<evidence type="ECO:0000313" key="19">
    <source>
        <dbReference type="EMBL" id="VDD49338.1"/>
    </source>
</evidence>
<sequence length="1043" mass="116908">MDDLLFVVFWIVLLTSVLVSADICFERSGFFTPNDTYDLNRRLMLSSLPSNVTANDGFYTTSTGQDPNRAYGLGMCVPGTDARSCSDCIISSSARLLRNCTNQTEGIDWRMDRTLCLVRYSNRSFYGSLGLEILRSDNYTRDVQANMTDLEITWEALMIGLIDQASSWYYAAGIRKLESSISHVYSVVQCSKDVSLENCTHCLQENVIEYRSCCRGRQGGIISRSSCFIRWEVYPFLSLFDNIAPEKGNIMFCTHCYGKGISTGTIVAIVLVPILLLALGFAIWKRRKSHKAFTTANGYFSAAMRLKNPYDTEPLDNAEDDISTSGSLQFDLKAIEAATSNFHNINKLGHGGFGEVYKTCREHQASSLYYAARTQKLESSISHVYGVSTGTIVAIVIVPIVLLALGFAIWRRRKSHKASITTANGYFSAAKRLKKTYDTEPLDNAGDDISTSTSGSLQFDFKAIEAATNNFHNINKLGHGGFGEVYKTCREQDVSSTNYAAGRRTLEFSNTNIYDEKSISTGAIVAIVIVPIILLALGFGIWRKRKSYKAFTTENGYFSAAKRLTKTYNTAPPDKAGDDISTSGSLQFYFKAIEAATSNFHNINKLGHGGFGEVYKGTFPNGTEIAVKRLSKTSGQGEREFKNEVLLVAKLQHRNLVRLLGFCVQGEERILVYEFLPNKSLNYFLFGDSTKRSQLDWTRRYKIIEGITRGILYLHQDSRLTIIHRDLKASNILLDADMNPKIADFGMARNFRMDQTEDNTGRVVGTFGYMPPEYVANGQFSTKSDVYSFGVLILEIIGGKKNSSFHEIDGSTGNLVTYVWRLWNNDSLLELVDPVIGDNYDKYEVIRCVHIGLLCVQENPTDRPSMFTIFKMLTNTSITLPVPQPPGFFFRVRSEDLPLAESFQPGPSTSMSIACSQVYFRKHMKKSGDSAETVVAEGEQMNEEVTSKASEVIVCDHRYFLVIDTGADSSLMLRSYDDSTGDHELAFLRTEWERLAHHAEVTAARFTEMDKRLAAYDSRFDSIDRRFDQLTTILLRMESDQLP</sequence>
<keyword evidence="7 14" id="KW-0547">Nucleotide-binding</keyword>
<keyword evidence="9 14" id="KW-0067">ATP-binding</keyword>
<dbReference type="GO" id="GO:0004674">
    <property type="term" value="F:protein serine/threonine kinase activity"/>
    <property type="evidence" value="ECO:0007669"/>
    <property type="project" value="UniProtKB-KW"/>
</dbReference>
<evidence type="ECO:0000256" key="7">
    <source>
        <dbReference type="ARBA" id="ARBA00022741"/>
    </source>
</evidence>
<dbReference type="PROSITE" id="PS00107">
    <property type="entry name" value="PROTEIN_KINASE_ATP"/>
    <property type="match status" value="1"/>
</dbReference>
<evidence type="ECO:0000256" key="13">
    <source>
        <dbReference type="ARBA" id="ARBA00023180"/>
    </source>
</evidence>
<dbReference type="InterPro" id="IPR001245">
    <property type="entry name" value="Ser-Thr/Tyr_kinase_cat_dom"/>
</dbReference>
<dbReference type="GO" id="GO:0042742">
    <property type="term" value="P:defense response to bacterium"/>
    <property type="evidence" value="ECO:0007669"/>
    <property type="project" value="UniProtKB-ARBA"/>
</dbReference>
<reference evidence="19" key="1">
    <citation type="submission" date="2018-11" db="EMBL/GenBank/DDBJ databases">
        <authorList>
            <consortium name="Genoscope - CEA"/>
            <person name="William W."/>
        </authorList>
    </citation>
    <scope>NUCLEOTIDE SEQUENCE</scope>
</reference>
<dbReference type="Gene3D" id="3.30.200.20">
    <property type="entry name" value="Phosphorylase Kinase, domain 1"/>
    <property type="match status" value="3"/>
</dbReference>
<proteinExistence type="predicted"/>
<keyword evidence="6" id="KW-0677">Repeat</keyword>
<evidence type="ECO:0000256" key="12">
    <source>
        <dbReference type="ARBA" id="ARBA00023170"/>
    </source>
</evidence>
<evidence type="ECO:0000256" key="4">
    <source>
        <dbReference type="ARBA" id="ARBA00022692"/>
    </source>
</evidence>
<dbReference type="SUPFAM" id="SSF56112">
    <property type="entry name" value="Protein kinase-like (PK-like)"/>
    <property type="match status" value="3"/>
</dbReference>
<feature type="domain" description="Gnk2-homologous" evidence="18">
    <location>
        <begin position="19"/>
        <end position="125"/>
    </location>
</feature>
<dbReference type="SMART" id="SM00220">
    <property type="entry name" value="S_TKc"/>
    <property type="match status" value="1"/>
</dbReference>
<dbReference type="Gene3D" id="1.10.510.10">
    <property type="entry name" value="Transferase(Phosphotransferase) domain 1"/>
    <property type="match status" value="1"/>
</dbReference>
<dbReference type="PANTHER" id="PTHR27002">
    <property type="entry name" value="RECEPTOR-LIKE SERINE/THREONINE-PROTEIN KINASE SD1-8"/>
    <property type="match status" value="1"/>
</dbReference>
<dbReference type="EMBL" id="LR031878">
    <property type="protein sequence ID" value="VDD49338.1"/>
    <property type="molecule type" value="Genomic_DNA"/>
</dbReference>
<dbReference type="AlphaFoldDB" id="A0A3P6F9F6"/>
<dbReference type="FunFam" id="3.30.200.20:FF:000727">
    <property type="entry name" value="Cysteine-rich RLK (RECEPTOR-like protein kinase) 23"/>
    <property type="match status" value="1"/>
</dbReference>
<feature type="binding site" evidence="14">
    <location>
        <position position="628"/>
    </location>
    <ligand>
        <name>ATP</name>
        <dbReference type="ChEBI" id="CHEBI:30616"/>
    </ligand>
</feature>
<dbReference type="Pfam" id="PF07714">
    <property type="entry name" value="PK_Tyr_Ser-Thr"/>
    <property type="match status" value="1"/>
</dbReference>
<dbReference type="FunFam" id="3.30.430.20:FF:000003">
    <property type="entry name" value="Cysteine-rich RLK (RECEPTOR-like protein kinase) 10"/>
    <property type="match status" value="1"/>
</dbReference>
<dbReference type="Pfam" id="PF01657">
    <property type="entry name" value="Stress-antifung"/>
    <property type="match status" value="2"/>
</dbReference>
<evidence type="ECO:0000256" key="2">
    <source>
        <dbReference type="ARBA" id="ARBA00022527"/>
    </source>
</evidence>
<dbReference type="InterPro" id="IPR008271">
    <property type="entry name" value="Ser/Thr_kinase_AS"/>
</dbReference>
<evidence type="ECO:0000256" key="14">
    <source>
        <dbReference type="PROSITE-ProRule" id="PRU10141"/>
    </source>
</evidence>
<feature type="transmembrane region" description="Helical" evidence="15">
    <location>
        <begin position="261"/>
        <end position="284"/>
    </location>
</feature>
<dbReference type="GO" id="GO:0005524">
    <property type="term" value="F:ATP binding"/>
    <property type="evidence" value="ECO:0007669"/>
    <property type="project" value="UniProtKB-UniRule"/>
</dbReference>
<keyword evidence="3" id="KW-0808">Transferase</keyword>
<keyword evidence="11 15" id="KW-0472">Membrane</keyword>
<evidence type="ECO:0000256" key="11">
    <source>
        <dbReference type="ARBA" id="ARBA00023136"/>
    </source>
</evidence>
<comment type="subcellular location">
    <subcellularLocation>
        <location evidence="1">Membrane</location>
        <topology evidence="1">Single-pass membrane protein</topology>
    </subcellularLocation>
</comment>
<dbReference type="InterPro" id="IPR038408">
    <property type="entry name" value="GNK2_sf"/>
</dbReference>
<dbReference type="PANTHER" id="PTHR27002:SF1025">
    <property type="entry name" value="CYSTEINE-RICH RECEPTOR-LIKE PROTEIN KINASE 30-RELATED"/>
    <property type="match status" value="1"/>
</dbReference>
<dbReference type="InterPro" id="IPR011009">
    <property type="entry name" value="Kinase-like_dom_sf"/>
</dbReference>
<keyword evidence="2" id="KW-0723">Serine/threonine-protein kinase</keyword>
<dbReference type="InterPro" id="IPR002902">
    <property type="entry name" value="GNK2"/>
</dbReference>
<feature type="transmembrane region" description="Helical" evidence="15">
    <location>
        <begin position="519"/>
        <end position="542"/>
    </location>
</feature>
<evidence type="ECO:0000256" key="5">
    <source>
        <dbReference type="ARBA" id="ARBA00022729"/>
    </source>
</evidence>
<dbReference type="PROSITE" id="PS51473">
    <property type="entry name" value="GNK2"/>
    <property type="match status" value="2"/>
</dbReference>
<feature type="signal peptide" evidence="16">
    <location>
        <begin position="1"/>
        <end position="21"/>
    </location>
</feature>
<evidence type="ECO:0000256" key="1">
    <source>
        <dbReference type="ARBA" id="ARBA00004167"/>
    </source>
</evidence>
<keyword evidence="12" id="KW-0675">Receptor</keyword>
<dbReference type="PROSITE" id="PS50011">
    <property type="entry name" value="PROTEIN_KINASE_DOM"/>
    <property type="match status" value="1"/>
</dbReference>
<evidence type="ECO:0000256" key="8">
    <source>
        <dbReference type="ARBA" id="ARBA00022777"/>
    </source>
</evidence>
<dbReference type="GO" id="GO:0009751">
    <property type="term" value="P:response to salicylic acid"/>
    <property type="evidence" value="ECO:0007669"/>
    <property type="project" value="UniProtKB-ARBA"/>
</dbReference>
<evidence type="ECO:0000256" key="10">
    <source>
        <dbReference type="ARBA" id="ARBA00022989"/>
    </source>
</evidence>
<dbReference type="InterPro" id="IPR000719">
    <property type="entry name" value="Prot_kinase_dom"/>
</dbReference>
<evidence type="ECO:0000256" key="6">
    <source>
        <dbReference type="ARBA" id="ARBA00022737"/>
    </source>
</evidence>
<dbReference type="GO" id="GO:0005886">
    <property type="term" value="C:plasma membrane"/>
    <property type="evidence" value="ECO:0007669"/>
    <property type="project" value="TreeGrafter"/>
</dbReference>
<dbReference type="CDD" id="cd23509">
    <property type="entry name" value="Gnk2-like"/>
    <property type="match status" value="2"/>
</dbReference>
<dbReference type="Gene3D" id="3.30.430.20">
    <property type="entry name" value="Gnk2 domain, C-X8-C-X2-C motif"/>
    <property type="match status" value="2"/>
</dbReference>
<keyword evidence="4 15" id="KW-0812">Transmembrane</keyword>
<feature type="chain" id="PRO_5017960509" evidence="16">
    <location>
        <begin position="22"/>
        <end position="1043"/>
    </location>
</feature>
<keyword evidence="13" id="KW-0325">Glycoprotein</keyword>
<dbReference type="InterPro" id="IPR017441">
    <property type="entry name" value="Protein_kinase_ATP_BS"/>
</dbReference>
<accession>A0A3P6F9F6</accession>
<evidence type="ECO:0000259" key="17">
    <source>
        <dbReference type="PROSITE" id="PS50011"/>
    </source>
</evidence>
<keyword evidence="10 15" id="KW-1133">Transmembrane helix</keyword>
<dbReference type="CDD" id="cd14066">
    <property type="entry name" value="STKc_IRAK"/>
    <property type="match status" value="1"/>
</dbReference>
<name>A0A3P6F9F6_BRAOL</name>
<keyword evidence="5 16" id="KW-0732">Signal</keyword>
<gene>
    <name evidence="19" type="ORF">BOLC1T01727H</name>
</gene>
<evidence type="ECO:0000256" key="3">
    <source>
        <dbReference type="ARBA" id="ARBA00022679"/>
    </source>
</evidence>
<evidence type="ECO:0000256" key="15">
    <source>
        <dbReference type="SAM" id="Phobius"/>
    </source>
</evidence>
<feature type="domain" description="Gnk2-homologous" evidence="18">
    <location>
        <begin position="132"/>
        <end position="236"/>
    </location>
</feature>
<dbReference type="FunFam" id="1.10.510.10:FF:000129">
    <property type="entry name" value="cysteine-rich receptor-like protein kinase 10"/>
    <property type="match status" value="1"/>
</dbReference>
<evidence type="ECO:0000259" key="18">
    <source>
        <dbReference type="PROSITE" id="PS51473"/>
    </source>
</evidence>
<keyword evidence="8" id="KW-0418">Kinase</keyword>
<feature type="transmembrane region" description="Helical" evidence="15">
    <location>
        <begin position="384"/>
        <end position="410"/>
    </location>
</feature>
<protein>
    <submittedName>
        <fullName evidence="19">Uncharacterized protein</fullName>
    </submittedName>
</protein>
<evidence type="ECO:0000256" key="9">
    <source>
        <dbReference type="ARBA" id="ARBA00022840"/>
    </source>
</evidence>
<organism evidence="19">
    <name type="scientific">Brassica oleracea</name>
    <name type="common">Wild cabbage</name>
    <dbReference type="NCBI Taxonomy" id="3712"/>
    <lineage>
        <taxon>Eukaryota</taxon>
        <taxon>Viridiplantae</taxon>
        <taxon>Streptophyta</taxon>
        <taxon>Embryophyta</taxon>
        <taxon>Tracheophyta</taxon>
        <taxon>Spermatophyta</taxon>
        <taxon>Magnoliopsida</taxon>
        <taxon>eudicotyledons</taxon>
        <taxon>Gunneridae</taxon>
        <taxon>Pentapetalae</taxon>
        <taxon>rosids</taxon>
        <taxon>malvids</taxon>
        <taxon>Brassicales</taxon>
        <taxon>Brassicaceae</taxon>
        <taxon>Brassiceae</taxon>
        <taxon>Brassica</taxon>
    </lineage>
</organism>